<evidence type="ECO:0000313" key="1">
    <source>
        <dbReference type="EMBL" id="AOY81441.1"/>
    </source>
</evidence>
<dbReference type="EMBL" id="CP017708">
    <property type="protein sequence ID" value="AOY81441.1"/>
    <property type="molecule type" value="Genomic_DNA"/>
</dbReference>
<organism evidence="1 2">
    <name type="scientific">Moorena producens (strain JHB)</name>
    <dbReference type="NCBI Taxonomy" id="1454205"/>
    <lineage>
        <taxon>Bacteria</taxon>
        <taxon>Bacillati</taxon>
        <taxon>Cyanobacteriota</taxon>
        <taxon>Cyanophyceae</taxon>
        <taxon>Coleofasciculales</taxon>
        <taxon>Coleofasciculaceae</taxon>
        <taxon>Moorena</taxon>
    </lineage>
</organism>
<accession>A0A1D9G1L1</accession>
<proteinExistence type="predicted"/>
<protein>
    <submittedName>
        <fullName evidence="1">Uncharacterized protein</fullName>
    </submittedName>
</protein>
<name>A0A1D9G1L1_MOOP1</name>
<evidence type="ECO:0000313" key="2">
    <source>
        <dbReference type="Proteomes" id="UP000176944"/>
    </source>
</evidence>
<dbReference type="AlphaFoldDB" id="A0A1D9G1L1"/>
<dbReference type="Proteomes" id="UP000176944">
    <property type="component" value="Chromosome"/>
</dbReference>
<reference evidence="2" key="1">
    <citation type="submission" date="2016-10" db="EMBL/GenBank/DDBJ databases">
        <title>Comparative genomics uncovers the prolific and rare metabolic potential of the cyanobacterial genus Moorea.</title>
        <authorList>
            <person name="Leao T."/>
            <person name="Castelao G."/>
            <person name="Korobeynikov A."/>
            <person name="Monroe E.A."/>
            <person name="Podell S."/>
            <person name="Glukhov E."/>
            <person name="Allen E."/>
            <person name="Gerwick W.H."/>
            <person name="Gerwick L."/>
        </authorList>
    </citation>
    <scope>NUCLEOTIDE SEQUENCE [LARGE SCALE GENOMIC DNA]</scope>
    <source>
        <strain evidence="2">JHB</strain>
    </source>
</reference>
<sequence length="183" mass="21588">MTKKLASTVRRLLISILGDGKFHADSHQPRVRFRSLVCNMSRCYPVFRLIHSSLLKKTLSLGNYGHADEVLLAILALLGRFYDIPEYLLFYSRHPKQSVQVYSKNGENDDYEYPQWWYPANQEKIMFPRWKIFSEYCRAISQAQVSLSDRFGCYFDALNYLRGSWIYLVKEVIRPVSQFCHLE</sequence>
<gene>
    <name evidence="1" type="ORF">BJP36_17515</name>
</gene>